<keyword evidence="4" id="KW-1185">Reference proteome</keyword>
<protein>
    <submittedName>
        <fullName evidence="3">DNA-binding protein</fullName>
    </submittedName>
</protein>
<dbReference type="OrthoDB" id="79831at2"/>
<evidence type="ECO:0000313" key="4">
    <source>
        <dbReference type="Proteomes" id="UP000261875"/>
    </source>
</evidence>
<evidence type="ECO:0000259" key="1">
    <source>
        <dbReference type="Pfam" id="PF03374"/>
    </source>
</evidence>
<gene>
    <name evidence="2" type="ORF">CCS41_05570</name>
    <name evidence="3" type="ORF">CCS41_06045</name>
</gene>
<dbReference type="InterPro" id="IPR014054">
    <property type="entry name" value="Phage_regulatory_Rha"/>
</dbReference>
<sequence length="234" mass="26846">MNPLSNAVNPSMGSREIADLVESRHDNVKRAIERLVEKGIIRLPPMEEVKNQSDQYVFEYRVGKRDSYVVVAQLSPEFTARVVDRWQQLEEKAAYSFLPVDYLSALKTLTQEVERRQRLENPLARAAPKIDFADRVSEASGILVGNFAKLMGLRPNKLFVWLRKNHVLMGIPSRRNVPRQEYLERDYFTFRETPIETEHGMKITFTPLLTGKGQAWLTKKLCEAGLLKTITNAA</sequence>
<accession>A0A2U8I4Q7</accession>
<dbReference type="EMBL" id="CP021659">
    <property type="protein sequence ID" value="AWK14069.1"/>
    <property type="molecule type" value="Genomic_DNA"/>
</dbReference>
<dbReference type="KEGG" id="fsm:CCS41_06045"/>
<dbReference type="AlphaFoldDB" id="A0A2U8I4Q7"/>
<dbReference type="GO" id="GO:0003677">
    <property type="term" value="F:DNA binding"/>
    <property type="evidence" value="ECO:0007669"/>
    <property type="project" value="UniProtKB-KW"/>
</dbReference>
<keyword evidence="3" id="KW-0238">DNA-binding</keyword>
<feature type="domain" description="Antirepressor protein C-terminal" evidence="1">
    <location>
        <begin position="121"/>
        <end position="221"/>
    </location>
</feature>
<proteinExistence type="predicted"/>
<dbReference type="InterPro" id="IPR005039">
    <property type="entry name" value="Ant_C"/>
</dbReference>
<evidence type="ECO:0000313" key="3">
    <source>
        <dbReference type="EMBL" id="AWK14140.1"/>
    </source>
</evidence>
<dbReference type="RefSeq" id="WP_119797324.1">
    <property type="nucleotide sequence ID" value="NZ_CP021659.1"/>
</dbReference>
<reference evidence="3 4" key="1">
    <citation type="submission" date="2017-05" db="EMBL/GenBank/DDBJ databases">
        <title>Genome sequence of Candidatus Fukatsuia symbiotica and Candidatus Hamiltonella defensa from Acyrthosiphon pisum strain 5D.</title>
        <authorList>
            <person name="Patel V.A."/>
            <person name="Chevignon G."/>
            <person name="Russell J.A."/>
            <person name="Oliver K.M."/>
        </authorList>
    </citation>
    <scope>NUCLEOTIDE SEQUENCE [LARGE SCALE GENOMIC DNA]</scope>
    <source>
        <strain evidence="3 4">5D</strain>
    </source>
</reference>
<dbReference type="Pfam" id="PF03374">
    <property type="entry name" value="ANT"/>
    <property type="match status" value="1"/>
</dbReference>
<organism evidence="3 4">
    <name type="scientific">Candidatus Fukatsuia symbiotica</name>
    <dbReference type="NCBI Taxonomy" id="1878942"/>
    <lineage>
        <taxon>Bacteria</taxon>
        <taxon>Pseudomonadati</taxon>
        <taxon>Pseudomonadota</taxon>
        <taxon>Gammaproteobacteria</taxon>
        <taxon>Enterobacterales</taxon>
        <taxon>Yersiniaceae</taxon>
        <taxon>Candidatus Fukatsuia</taxon>
    </lineage>
</organism>
<dbReference type="KEGG" id="fsm:CCS41_05570"/>
<evidence type="ECO:0000313" key="2">
    <source>
        <dbReference type="EMBL" id="AWK14069.1"/>
    </source>
</evidence>
<dbReference type="EMBL" id="CP021659">
    <property type="protein sequence ID" value="AWK14140.1"/>
    <property type="molecule type" value="Genomic_DNA"/>
</dbReference>
<dbReference type="Proteomes" id="UP000261875">
    <property type="component" value="Chromosome"/>
</dbReference>
<dbReference type="Pfam" id="PF09669">
    <property type="entry name" value="Phage_pRha"/>
    <property type="match status" value="1"/>
</dbReference>
<name>A0A2U8I4Q7_9GAMM</name>